<sequence>MLAYSKHRKHSNYSEHFLAMVDLYMLPIFLLLTREKLLNILTKINKIVYRLHIPSKAES</sequence>
<dbReference type="AlphaFoldDB" id="J3LPF8"/>
<dbReference type="Proteomes" id="UP000006038">
    <property type="component" value="Chromosome 3"/>
</dbReference>
<reference evidence="1" key="2">
    <citation type="submission" date="2013-04" db="UniProtKB">
        <authorList>
            <consortium name="EnsemblPlants"/>
        </authorList>
    </citation>
    <scope>IDENTIFICATION</scope>
</reference>
<accession>J3LPF8</accession>
<dbReference type="HOGENOM" id="CLU_2967955_0_0_1"/>
<dbReference type="Gramene" id="OB03G29340.1">
    <property type="protein sequence ID" value="OB03G29340.1"/>
    <property type="gene ID" value="OB03G29340"/>
</dbReference>
<proteinExistence type="predicted"/>
<reference evidence="1" key="1">
    <citation type="journal article" date="2013" name="Nat. Commun.">
        <title>Whole-genome sequencing of Oryza brachyantha reveals mechanisms underlying Oryza genome evolution.</title>
        <authorList>
            <person name="Chen J."/>
            <person name="Huang Q."/>
            <person name="Gao D."/>
            <person name="Wang J."/>
            <person name="Lang Y."/>
            <person name="Liu T."/>
            <person name="Li B."/>
            <person name="Bai Z."/>
            <person name="Luis Goicoechea J."/>
            <person name="Liang C."/>
            <person name="Chen C."/>
            <person name="Zhang W."/>
            <person name="Sun S."/>
            <person name="Liao Y."/>
            <person name="Zhang X."/>
            <person name="Yang L."/>
            <person name="Song C."/>
            <person name="Wang M."/>
            <person name="Shi J."/>
            <person name="Liu G."/>
            <person name="Liu J."/>
            <person name="Zhou H."/>
            <person name="Zhou W."/>
            <person name="Yu Q."/>
            <person name="An N."/>
            <person name="Chen Y."/>
            <person name="Cai Q."/>
            <person name="Wang B."/>
            <person name="Liu B."/>
            <person name="Min J."/>
            <person name="Huang Y."/>
            <person name="Wu H."/>
            <person name="Li Z."/>
            <person name="Zhang Y."/>
            <person name="Yin Y."/>
            <person name="Song W."/>
            <person name="Jiang J."/>
            <person name="Jackson S.A."/>
            <person name="Wing R.A."/>
            <person name="Wang J."/>
            <person name="Chen M."/>
        </authorList>
    </citation>
    <scope>NUCLEOTIDE SEQUENCE [LARGE SCALE GENOMIC DNA]</scope>
    <source>
        <strain evidence="1">cv. IRGC 101232</strain>
    </source>
</reference>
<organism evidence="1">
    <name type="scientific">Oryza brachyantha</name>
    <name type="common">malo sina</name>
    <dbReference type="NCBI Taxonomy" id="4533"/>
    <lineage>
        <taxon>Eukaryota</taxon>
        <taxon>Viridiplantae</taxon>
        <taxon>Streptophyta</taxon>
        <taxon>Embryophyta</taxon>
        <taxon>Tracheophyta</taxon>
        <taxon>Spermatophyta</taxon>
        <taxon>Magnoliopsida</taxon>
        <taxon>Liliopsida</taxon>
        <taxon>Poales</taxon>
        <taxon>Poaceae</taxon>
        <taxon>BOP clade</taxon>
        <taxon>Oryzoideae</taxon>
        <taxon>Oryzeae</taxon>
        <taxon>Oryzinae</taxon>
        <taxon>Oryza</taxon>
    </lineage>
</organism>
<evidence type="ECO:0000313" key="1">
    <source>
        <dbReference type="EnsemblPlants" id="OB03G29340.1"/>
    </source>
</evidence>
<dbReference type="EnsemblPlants" id="OB03G29340.1">
    <property type="protein sequence ID" value="OB03G29340.1"/>
    <property type="gene ID" value="OB03G29340"/>
</dbReference>
<name>J3LPF8_ORYBR</name>
<evidence type="ECO:0000313" key="2">
    <source>
        <dbReference type="Proteomes" id="UP000006038"/>
    </source>
</evidence>
<protein>
    <submittedName>
        <fullName evidence="1">Uncharacterized protein</fullName>
    </submittedName>
</protein>
<keyword evidence="2" id="KW-1185">Reference proteome</keyword>